<protein>
    <recommendedName>
        <fullName evidence="3">IMS import disulfide relay-system CHCH-CHCH-like Cx9C domain-containing protein</fullName>
    </recommendedName>
</protein>
<dbReference type="GO" id="GO:0005739">
    <property type="term" value="C:mitochondrion"/>
    <property type="evidence" value="ECO:0007669"/>
    <property type="project" value="InterPro"/>
</dbReference>
<dbReference type="PANTHER" id="PTHR34561">
    <property type="entry name" value="NADH DEHYDROGENASE [UBIQUINONE] 1 ALPHA SUBCOMPLEX ASSEMBLY FACTOR 8"/>
    <property type="match status" value="1"/>
</dbReference>
<evidence type="ECO:0000313" key="2">
    <source>
        <dbReference type="Proteomes" id="UP000799437"/>
    </source>
</evidence>
<dbReference type="AlphaFoldDB" id="A0A6A6W8N7"/>
<keyword evidence="2" id="KW-1185">Reference proteome</keyword>
<evidence type="ECO:0000313" key="1">
    <source>
        <dbReference type="EMBL" id="KAF2758394.1"/>
    </source>
</evidence>
<dbReference type="PANTHER" id="PTHR34561:SF1">
    <property type="entry name" value="NADH DEHYDROGENASE [UBIQUINONE] 1 ALPHA SUBCOMPLEX ASSEMBLY FACTOR 8"/>
    <property type="match status" value="1"/>
</dbReference>
<sequence>MPGRTRPVDRLASASVKCAKEGAAYGKCITADYKNIHKDKCLTEFLKLKQCYTAALKR</sequence>
<accession>A0A6A6W8N7</accession>
<dbReference type="GO" id="GO:0032981">
    <property type="term" value="P:mitochondrial respiratory chain complex I assembly"/>
    <property type="evidence" value="ECO:0007669"/>
    <property type="project" value="InterPro"/>
</dbReference>
<dbReference type="OrthoDB" id="3821113at2759"/>
<proteinExistence type="predicted"/>
<dbReference type="InterPro" id="IPR034595">
    <property type="entry name" value="NDUFAF8"/>
</dbReference>
<dbReference type="EMBL" id="ML996571">
    <property type="protein sequence ID" value="KAF2758394.1"/>
    <property type="molecule type" value="Genomic_DNA"/>
</dbReference>
<dbReference type="RefSeq" id="XP_033600845.1">
    <property type="nucleotide sequence ID" value="XM_033740994.1"/>
</dbReference>
<reference evidence="1" key="1">
    <citation type="journal article" date="2020" name="Stud. Mycol.">
        <title>101 Dothideomycetes genomes: a test case for predicting lifestyles and emergence of pathogens.</title>
        <authorList>
            <person name="Haridas S."/>
            <person name="Albert R."/>
            <person name="Binder M."/>
            <person name="Bloem J."/>
            <person name="Labutti K."/>
            <person name="Salamov A."/>
            <person name="Andreopoulos B."/>
            <person name="Baker S."/>
            <person name="Barry K."/>
            <person name="Bills G."/>
            <person name="Bluhm B."/>
            <person name="Cannon C."/>
            <person name="Castanera R."/>
            <person name="Culley D."/>
            <person name="Daum C."/>
            <person name="Ezra D."/>
            <person name="Gonzalez J."/>
            <person name="Henrissat B."/>
            <person name="Kuo A."/>
            <person name="Liang C."/>
            <person name="Lipzen A."/>
            <person name="Lutzoni F."/>
            <person name="Magnuson J."/>
            <person name="Mondo S."/>
            <person name="Nolan M."/>
            <person name="Ohm R."/>
            <person name="Pangilinan J."/>
            <person name="Park H.-J."/>
            <person name="Ramirez L."/>
            <person name="Alfaro M."/>
            <person name="Sun H."/>
            <person name="Tritt A."/>
            <person name="Yoshinaga Y."/>
            <person name="Zwiers L.-H."/>
            <person name="Turgeon B."/>
            <person name="Goodwin S."/>
            <person name="Spatafora J."/>
            <person name="Crous P."/>
            <person name="Grigoriev I."/>
        </authorList>
    </citation>
    <scope>NUCLEOTIDE SEQUENCE</scope>
    <source>
        <strain evidence="1">CBS 121739</strain>
    </source>
</reference>
<dbReference type="Proteomes" id="UP000799437">
    <property type="component" value="Unassembled WGS sequence"/>
</dbReference>
<evidence type="ECO:0008006" key="3">
    <source>
        <dbReference type="Google" id="ProtNLM"/>
    </source>
</evidence>
<name>A0A6A6W8N7_9PEZI</name>
<dbReference type="GeneID" id="54482048"/>
<gene>
    <name evidence="1" type="ORF">EJ05DRAFT_350144</name>
</gene>
<organism evidence="1 2">
    <name type="scientific">Pseudovirgaria hyperparasitica</name>
    <dbReference type="NCBI Taxonomy" id="470096"/>
    <lineage>
        <taxon>Eukaryota</taxon>
        <taxon>Fungi</taxon>
        <taxon>Dikarya</taxon>
        <taxon>Ascomycota</taxon>
        <taxon>Pezizomycotina</taxon>
        <taxon>Dothideomycetes</taxon>
        <taxon>Dothideomycetes incertae sedis</taxon>
        <taxon>Acrospermales</taxon>
        <taxon>Acrospermaceae</taxon>
        <taxon>Pseudovirgaria</taxon>
    </lineage>
</organism>